<organism evidence="3 4">
    <name type="scientific">Meiothermus taiwanensis</name>
    <dbReference type="NCBI Taxonomy" id="172827"/>
    <lineage>
        <taxon>Bacteria</taxon>
        <taxon>Thermotogati</taxon>
        <taxon>Deinococcota</taxon>
        <taxon>Deinococci</taxon>
        <taxon>Thermales</taxon>
        <taxon>Thermaceae</taxon>
        <taxon>Meiothermus</taxon>
    </lineage>
</organism>
<protein>
    <submittedName>
        <fullName evidence="3">Glutamine--fructose-6-phosphate aminotransferase [isomerizing]</fullName>
        <ecNumber evidence="3">2.6.1.16</ecNumber>
    </submittedName>
</protein>
<reference evidence="3 4" key="1">
    <citation type="submission" date="2018-08" db="EMBL/GenBank/DDBJ databases">
        <title>Meiothermus cateniformans JCM 15151 genome sequencing project.</title>
        <authorList>
            <person name="Da Costa M.S."/>
            <person name="Albuquerque L."/>
            <person name="Raposo P."/>
            <person name="Froufe H.J.C."/>
            <person name="Barroso C.S."/>
            <person name="Egas C."/>
        </authorList>
    </citation>
    <scope>NUCLEOTIDE SEQUENCE [LARGE SCALE GENOMIC DNA]</scope>
    <source>
        <strain evidence="3 4">JCM 15151</strain>
    </source>
</reference>
<dbReference type="GO" id="GO:0097367">
    <property type="term" value="F:carbohydrate derivative binding"/>
    <property type="evidence" value="ECO:0007669"/>
    <property type="project" value="InterPro"/>
</dbReference>
<gene>
    <name evidence="3" type="primary">glmS_1</name>
    <name evidence="3" type="ORF">Mcate_00645</name>
</gene>
<dbReference type="SUPFAM" id="SSF53697">
    <property type="entry name" value="SIS domain"/>
    <property type="match status" value="1"/>
</dbReference>
<name>A0A399E5J9_9DEIN</name>
<dbReference type="PANTHER" id="PTHR10937:SF8">
    <property type="entry name" value="AMINOTRANSFERASE-RELATED"/>
    <property type="match status" value="1"/>
</dbReference>
<dbReference type="RefSeq" id="WP_119361475.1">
    <property type="nucleotide sequence ID" value="NZ_JBHSXZ010000027.1"/>
</dbReference>
<comment type="caution">
    <text evidence="3">The sequence shown here is derived from an EMBL/GenBank/DDBJ whole genome shotgun (WGS) entry which is preliminary data.</text>
</comment>
<dbReference type="AlphaFoldDB" id="A0A399E5J9"/>
<keyword evidence="3" id="KW-0032">Aminotransferase</keyword>
<dbReference type="EC" id="2.6.1.16" evidence="3"/>
<dbReference type="Pfam" id="PF01380">
    <property type="entry name" value="SIS"/>
    <property type="match status" value="2"/>
</dbReference>
<dbReference type="InterPro" id="IPR035490">
    <property type="entry name" value="GlmS/FrlB_SIS"/>
</dbReference>
<dbReference type="Gene3D" id="3.40.50.10490">
    <property type="entry name" value="Glucose-6-phosphate isomerase like protein, domain 1"/>
    <property type="match status" value="2"/>
</dbReference>
<keyword evidence="3" id="KW-0808">Transferase</keyword>
<dbReference type="CDD" id="cd05008">
    <property type="entry name" value="SIS_GlmS_GlmD_1"/>
    <property type="match status" value="1"/>
</dbReference>
<dbReference type="CDD" id="cd05009">
    <property type="entry name" value="SIS_GlmS_GlmD_2"/>
    <property type="match status" value="1"/>
</dbReference>
<feature type="domain" description="SIS" evidence="2">
    <location>
        <begin position="33"/>
        <end position="176"/>
    </location>
</feature>
<dbReference type="GO" id="GO:0004360">
    <property type="term" value="F:glutamine-fructose-6-phosphate transaminase (isomerizing) activity"/>
    <property type="evidence" value="ECO:0007669"/>
    <property type="project" value="UniProtKB-EC"/>
</dbReference>
<dbReference type="OrthoDB" id="9782098at2"/>
<accession>A0A399E5J9</accession>
<proteinExistence type="predicted"/>
<evidence type="ECO:0000259" key="2">
    <source>
        <dbReference type="PROSITE" id="PS51464"/>
    </source>
</evidence>
<sequence length="347" mass="37287">MRAVETKMFQEAQQAPAVVEQALRENKSEMELLGTFLRRHTPPFALTVARGSSDHAALYGKYLIESLLGLVCSSAIPSVHTVYGQRLALSRALVIAISQSGQSPDLIEVTRQARRDGALTLALVNQEHSPLAQTAEVVLPLWAGPEEAVAATKSYLATLALLTQLVAAWAEDKPLKEALAMLPEAMYKAAEASWQAGLEPLVEAENGLVVGRGYAFAVAHELALKLKETSAFHAEAMSGAELLHGPVALVEPDFPLLVLVPKDKPLPGLLSLLENLRGKGGHLLVASSESEALELAHTPLPLPTRLHPVLDSILLAQAFYPFAAELSVARGFNPDAPRHLSKVTRTR</sequence>
<dbReference type="InterPro" id="IPR046348">
    <property type="entry name" value="SIS_dom_sf"/>
</dbReference>
<dbReference type="PROSITE" id="PS51464">
    <property type="entry name" value="SIS"/>
    <property type="match status" value="2"/>
</dbReference>
<dbReference type="InterPro" id="IPR001347">
    <property type="entry name" value="SIS_dom"/>
</dbReference>
<evidence type="ECO:0000313" key="3">
    <source>
        <dbReference type="EMBL" id="RIH78783.1"/>
    </source>
</evidence>
<dbReference type="InterPro" id="IPR035466">
    <property type="entry name" value="GlmS/AgaS_SIS"/>
</dbReference>
<evidence type="ECO:0000256" key="1">
    <source>
        <dbReference type="ARBA" id="ARBA00022737"/>
    </source>
</evidence>
<dbReference type="Proteomes" id="UP000266089">
    <property type="component" value="Unassembled WGS sequence"/>
</dbReference>
<evidence type="ECO:0000313" key="4">
    <source>
        <dbReference type="Proteomes" id="UP000266089"/>
    </source>
</evidence>
<dbReference type="PANTHER" id="PTHR10937">
    <property type="entry name" value="GLUCOSAMINE--FRUCTOSE-6-PHOSPHATE AMINOTRANSFERASE, ISOMERIZING"/>
    <property type="match status" value="1"/>
</dbReference>
<dbReference type="EMBL" id="QWKX01000011">
    <property type="protein sequence ID" value="RIH78783.1"/>
    <property type="molecule type" value="Genomic_DNA"/>
</dbReference>
<dbReference type="GO" id="GO:1901135">
    <property type="term" value="P:carbohydrate derivative metabolic process"/>
    <property type="evidence" value="ECO:0007669"/>
    <property type="project" value="InterPro"/>
</dbReference>
<keyword evidence="1" id="KW-0677">Repeat</keyword>
<feature type="domain" description="SIS" evidence="2">
    <location>
        <begin position="197"/>
        <end position="337"/>
    </location>
</feature>